<keyword evidence="5 10" id="KW-0460">Magnesium</keyword>
<keyword evidence="10" id="KW-0496">Mitochondrion</keyword>
<evidence type="ECO:0000256" key="8">
    <source>
        <dbReference type="ARBA" id="ARBA00023065"/>
    </source>
</evidence>
<organism evidence="13 15">
    <name type="scientific">Puccinia graminis f. sp. tritici</name>
    <dbReference type="NCBI Taxonomy" id="56615"/>
    <lineage>
        <taxon>Eukaryota</taxon>
        <taxon>Fungi</taxon>
        <taxon>Dikarya</taxon>
        <taxon>Basidiomycota</taxon>
        <taxon>Pucciniomycotina</taxon>
        <taxon>Pucciniomycetes</taxon>
        <taxon>Pucciniales</taxon>
        <taxon>Pucciniaceae</taxon>
        <taxon>Puccinia</taxon>
    </lineage>
</organism>
<proteinExistence type="inferred from homology"/>
<dbReference type="Proteomes" id="UP000325313">
    <property type="component" value="Unassembled WGS sequence"/>
</dbReference>
<dbReference type="InterPro" id="IPR039204">
    <property type="entry name" value="MRS2-like"/>
</dbReference>
<evidence type="ECO:0000313" key="14">
    <source>
        <dbReference type="Proteomes" id="UP000324748"/>
    </source>
</evidence>
<dbReference type="Proteomes" id="UP000324748">
    <property type="component" value="Unassembled WGS sequence"/>
</dbReference>
<dbReference type="OrthoDB" id="10251508at2759"/>
<keyword evidence="14" id="KW-1185">Reference proteome</keyword>
<evidence type="ECO:0000313" key="12">
    <source>
        <dbReference type="EMBL" id="KAA1091050.1"/>
    </source>
</evidence>
<evidence type="ECO:0000256" key="5">
    <source>
        <dbReference type="ARBA" id="ARBA00022842"/>
    </source>
</evidence>
<dbReference type="GO" id="GO:0045016">
    <property type="term" value="P:mitochondrial magnesium ion transmembrane transport"/>
    <property type="evidence" value="ECO:0007669"/>
    <property type="project" value="TreeGrafter"/>
</dbReference>
<dbReference type="PANTHER" id="PTHR13890:SF0">
    <property type="entry name" value="MAGNESIUM TRANSPORTER MRS2 HOMOLOG, MITOCHONDRIAL"/>
    <property type="match status" value="1"/>
</dbReference>
<keyword evidence="10" id="KW-0999">Mitochondrion inner membrane</keyword>
<comment type="caution">
    <text evidence="13">The sequence shown here is derived from an EMBL/GenBank/DDBJ whole genome shotgun (WGS) entry which is preliminary data.</text>
</comment>
<dbReference type="EMBL" id="VDEP01000178">
    <property type="protein sequence ID" value="KAA1125438.1"/>
    <property type="molecule type" value="Genomic_DNA"/>
</dbReference>
<evidence type="ECO:0000256" key="1">
    <source>
        <dbReference type="ARBA" id="ARBA00004141"/>
    </source>
</evidence>
<name>A0A5B0RJZ3_PUCGR</name>
<feature type="compositionally biased region" description="Polar residues" evidence="11">
    <location>
        <begin position="239"/>
        <end position="255"/>
    </location>
</feature>
<feature type="transmembrane region" description="Helical" evidence="10">
    <location>
        <begin position="441"/>
        <end position="460"/>
    </location>
</feature>
<keyword evidence="9 10" id="KW-0472">Membrane</keyword>
<keyword evidence="4 10" id="KW-0812">Transmembrane</keyword>
<keyword evidence="7 10" id="KW-1133">Transmembrane helix</keyword>
<evidence type="ECO:0000256" key="2">
    <source>
        <dbReference type="ARBA" id="ARBA00009765"/>
    </source>
</evidence>
<feature type="compositionally biased region" description="Low complexity" evidence="11">
    <location>
        <begin position="176"/>
        <end position="204"/>
    </location>
</feature>
<evidence type="ECO:0000256" key="10">
    <source>
        <dbReference type="RuleBase" id="RU366042"/>
    </source>
</evidence>
<keyword evidence="6" id="KW-0809">Transit peptide</keyword>
<dbReference type="AlphaFoldDB" id="A0A5B0RJZ3"/>
<dbReference type="Gene3D" id="1.20.58.340">
    <property type="entry name" value="Magnesium transport protein CorA, transmembrane region"/>
    <property type="match status" value="1"/>
</dbReference>
<dbReference type="CDD" id="cd12823">
    <property type="entry name" value="Mrs2_Mfm1p-like"/>
    <property type="match status" value="1"/>
</dbReference>
<evidence type="ECO:0000256" key="6">
    <source>
        <dbReference type="ARBA" id="ARBA00022946"/>
    </source>
</evidence>
<dbReference type="Pfam" id="PF22099">
    <property type="entry name" value="MRS2-like"/>
    <property type="match status" value="2"/>
</dbReference>
<reference evidence="14 15" key="1">
    <citation type="submission" date="2019-05" db="EMBL/GenBank/DDBJ databases">
        <title>Emergence of the Ug99 lineage of the wheat stem rust pathogen through somatic hybridization.</title>
        <authorList>
            <person name="Li F."/>
            <person name="Upadhyaya N.M."/>
            <person name="Sperschneider J."/>
            <person name="Matny O."/>
            <person name="Nguyen-Phuc H."/>
            <person name="Mago R."/>
            <person name="Raley C."/>
            <person name="Miller M.E."/>
            <person name="Silverstein K.A.T."/>
            <person name="Henningsen E."/>
            <person name="Hirsch C.D."/>
            <person name="Visser B."/>
            <person name="Pretorius Z.A."/>
            <person name="Steffenson B.J."/>
            <person name="Schwessinger B."/>
            <person name="Dodds P.N."/>
            <person name="Figueroa M."/>
        </authorList>
    </citation>
    <scope>NUCLEOTIDE SEQUENCE [LARGE SCALE GENOMIC DNA]</scope>
    <source>
        <strain evidence="12">21-0</strain>
        <strain evidence="13 15">Ug99</strain>
    </source>
</reference>
<evidence type="ECO:0000256" key="3">
    <source>
        <dbReference type="ARBA" id="ARBA00022448"/>
    </source>
</evidence>
<evidence type="ECO:0000313" key="13">
    <source>
        <dbReference type="EMBL" id="KAA1125438.1"/>
    </source>
</evidence>
<evidence type="ECO:0000256" key="11">
    <source>
        <dbReference type="SAM" id="MobiDB-lite"/>
    </source>
</evidence>
<accession>A0A5B0RJZ3</accession>
<protein>
    <recommendedName>
        <fullName evidence="10">Magnesium transporter</fullName>
    </recommendedName>
</protein>
<evidence type="ECO:0000256" key="7">
    <source>
        <dbReference type="ARBA" id="ARBA00022989"/>
    </source>
</evidence>
<dbReference type="GO" id="GO:0005743">
    <property type="term" value="C:mitochondrial inner membrane"/>
    <property type="evidence" value="ECO:0007669"/>
    <property type="project" value="UniProtKB-SubCell"/>
</dbReference>
<sequence length="524" mass="58140">MVNSRLGSIGTLRAFSTKKRLIPSFLPSNRTLEFRLNNNNNHLKHNKHKQPSTILRFNQQNSTIKPPPDPIESIRDNIDKPFLATRNSLPRRDDLSAIRSILIDRNARILSSRALSKSEICAQNRLQPRDLRKIDSRISNVVPSILVRDEAIIFNVLNIRALIRADSILIFEDPSSPSLSHNHTSSPSTTSSSSTATSSEKSTSVNEKASPESSATTRYSIRSAFLHNLLNNLVDHHNPNQAENSNEQPNQCSPKSTELPYEFRALETMLGSVATTLESELGVLKTLVSSLLDGLEQNIEREKLKQLLLYSRRLSAFNSRALLVQRCLDEILENEQDMANAYLSEKILNKSPRQVHDHEEFEQLLESFSKYVEEIVHEGTSTLTNIKSTEEIIDLILDSNRNTLLALDLKVSIGTMGLAVGALTAGLFGMNLRTHMEADPYAFYVVTGLTLVGVMSTIGYGCRRLYRLRRVGLSSVSSPSSSGIPAAGCSRRIISTGSAAKNGGILDWDVPRHPSHSHSNSSSH</sequence>
<dbReference type="EMBL" id="VSWC01000092">
    <property type="protein sequence ID" value="KAA1091050.1"/>
    <property type="molecule type" value="Genomic_DNA"/>
</dbReference>
<comment type="similarity">
    <text evidence="2 10">Belongs to the CorA metal ion transporter (MIT) (TC 1.A.35) family.</text>
</comment>
<evidence type="ECO:0000313" key="15">
    <source>
        <dbReference type="Proteomes" id="UP000325313"/>
    </source>
</evidence>
<comment type="subcellular location">
    <subcellularLocation>
        <location evidence="1">Membrane</location>
        <topology evidence="1">Multi-pass membrane protein</topology>
    </subcellularLocation>
    <subcellularLocation>
        <location evidence="10">Mitochondrion inner membrane</location>
        <topology evidence="10">Multi-pass membrane protein</topology>
    </subcellularLocation>
</comment>
<dbReference type="Gene3D" id="2.40.128.330">
    <property type="match status" value="1"/>
</dbReference>
<dbReference type="FunFam" id="1.20.58.340:FF:000031">
    <property type="entry name" value="Chromosome 12, whole genome shotgun sequence"/>
    <property type="match status" value="1"/>
</dbReference>
<keyword evidence="3 10" id="KW-0813">Transport</keyword>
<dbReference type="GO" id="GO:0015095">
    <property type="term" value="F:magnesium ion transmembrane transporter activity"/>
    <property type="evidence" value="ECO:0007669"/>
    <property type="project" value="TreeGrafter"/>
</dbReference>
<gene>
    <name evidence="13" type="primary">MRS2_4</name>
    <name evidence="12" type="synonym">MRS2_2</name>
    <name evidence="12" type="ORF">PGT21_021781</name>
    <name evidence="13" type="ORF">PGTUg99_011541</name>
</gene>
<feature type="transmembrane region" description="Helical" evidence="10">
    <location>
        <begin position="411"/>
        <end position="429"/>
    </location>
</feature>
<evidence type="ECO:0000256" key="9">
    <source>
        <dbReference type="ARBA" id="ARBA00023136"/>
    </source>
</evidence>
<keyword evidence="8 10" id="KW-0406">Ion transport</keyword>
<feature type="region of interest" description="Disordered" evidence="11">
    <location>
        <begin position="176"/>
        <end position="216"/>
    </location>
</feature>
<feature type="region of interest" description="Disordered" evidence="11">
    <location>
        <begin position="235"/>
        <end position="255"/>
    </location>
</feature>
<dbReference type="PANTHER" id="PTHR13890">
    <property type="entry name" value="RNA SPLICING PROTEIN MRS2, MITOCHONDRIAL"/>
    <property type="match status" value="1"/>
</dbReference>
<feature type="compositionally biased region" description="Polar residues" evidence="11">
    <location>
        <begin position="205"/>
        <end position="216"/>
    </location>
</feature>
<evidence type="ECO:0000256" key="4">
    <source>
        <dbReference type="ARBA" id="ARBA00022692"/>
    </source>
</evidence>